<sequence>MKNRQHSRRSLRVVGRALTALVLATAAAGFSLGVASPAQAASTTMCSTSPVPAGWVVTEVNTNAGAICGPFLFFRITNDLWNGMHMCSVTQPPAGWVVTEVQTNARAICGPYLFYRIKMLG</sequence>
<reference evidence="2 3" key="1">
    <citation type="submission" date="2016-06" db="EMBL/GenBank/DDBJ databases">
        <authorList>
            <person name="Kjaerup R.B."/>
            <person name="Dalgaard T.S."/>
            <person name="Juul-Madsen H.R."/>
        </authorList>
    </citation>
    <scope>NUCLEOTIDE SEQUENCE [LARGE SCALE GENOMIC DNA]</scope>
    <source>
        <strain evidence="2 3">DSM 43818</strain>
    </source>
</reference>
<evidence type="ECO:0000313" key="2">
    <source>
        <dbReference type="EMBL" id="SCL29690.1"/>
    </source>
</evidence>
<feature type="chain" id="PRO_5008745899" evidence="1">
    <location>
        <begin position="41"/>
        <end position="121"/>
    </location>
</feature>
<proteinExistence type="predicted"/>
<evidence type="ECO:0000313" key="3">
    <source>
        <dbReference type="Proteomes" id="UP000199699"/>
    </source>
</evidence>
<protein>
    <submittedName>
        <fullName evidence="2">Uncharacterized protein</fullName>
    </submittedName>
</protein>
<dbReference type="Proteomes" id="UP000199699">
    <property type="component" value="Unassembled WGS sequence"/>
</dbReference>
<accession>A0A1C6SJF6</accession>
<dbReference type="RefSeq" id="WP_139128946.1">
    <property type="nucleotide sequence ID" value="NZ_FMHT01000003.1"/>
</dbReference>
<evidence type="ECO:0000256" key="1">
    <source>
        <dbReference type="SAM" id="SignalP"/>
    </source>
</evidence>
<dbReference type="EMBL" id="FMHT01000003">
    <property type="protein sequence ID" value="SCL29690.1"/>
    <property type="molecule type" value="Genomic_DNA"/>
</dbReference>
<keyword evidence="3" id="KW-1185">Reference proteome</keyword>
<feature type="signal peptide" evidence="1">
    <location>
        <begin position="1"/>
        <end position="40"/>
    </location>
</feature>
<name>A0A1C6SJF6_9ACTN</name>
<organism evidence="2 3">
    <name type="scientific">Micromonospora nigra</name>
    <dbReference type="NCBI Taxonomy" id="145857"/>
    <lineage>
        <taxon>Bacteria</taxon>
        <taxon>Bacillati</taxon>
        <taxon>Actinomycetota</taxon>
        <taxon>Actinomycetes</taxon>
        <taxon>Micromonosporales</taxon>
        <taxon>Micromonosporaceae</taxon>
        <taxon>Micromonospora</taxon>
    </lineage>
</organism>
<dbReference type="AlphaFoldDB" id="A0A1C6SJF6"/>
<gene>
    <name evidence="2" type="ORF">GA0070616_3931</name>
</gene>
<keyword evidence="1" id="KW-0732">Signal</keyword>
<dbReference type="OrthoDB" id="9429647at2"/>